<accession>A0A2N9ERV0</accession>
<reference evidence="2" key="1">
    <citation type="submission" date="2018-02" db="EMBL/GenBank/DDBJ databases">
        <authorList>
            <person name="Cohen D.B."/>
            <person name="Kent A.D."/>
        </authorList>
    </citation>
    <scope>NUCLEOTIDE SEQUENCE</scope>
</reference>
<dbReference type="AlphaFoldDB" id="A0A2N9ERV0"/>
<gene>
    <name evidence="3" type="ORF">FSB_LOCUS30277</name>
    <name evidence="2" type="ORF">FSB_LOCUS9438</name>
</gene>
<dbReference type="PANTHER" id="PTHR33625">
    <property type="entry name" value="OS08G0179900 PROTEIN"/>
    <property type="match status" value="1"/>
</dbReference>
<feature type="compositionally biased region" description="Low complexity" evidence="1">
    <location>
        <begin position="35"/>
        <end position="54"/>
    </location>
</feature>
<dbReference type="PANTHER" id="PTHR33625:SF3">
    <property type="entry name" value="OS04G0550700 PROTEIN"/>
    <property type="match status" value="1"/>
</dbReference>
<evidence type="ECO:0000256" key="1">
    <source>
        <dbReference type="SAM" id="MobiDB-lite"/>
    </source>
</evidence>
<feature type="region of interest" description="Disordered" evidence="1">
    <location>
        <begin position="35"/>
        <end position="93"/>
    </location>
</feature>
<protein>
    <submittedName>
        <fullName evidence="2">Uncharacterized protein</fullName>
    </submittedName>
</protein>
<feature type="compositionally biased region" description="Polar residues" evidence="1">
    <location>
        <begin position="74"/>
        <end position="90"/>
    </location>
</feature>
<feature type="compositionally biased region" description="Low complexity" evidence="1">
    <location>
        <begin position="62"/>
        <end position="73"/>
    </location>
</feature>
<evidence type="ECO:0000313" key="2">
    <source>
        <dbReference type="EMBL" id="SPC81556.1"/>
    </source>
</evidence>
<dbReference type="EMBL" id="OIVN01000524">
    <property type="protein sequence ID" value="SPC81556.1"/>
    <property type="molecule type" value="Genomic_DNA"/>
</dbReference>
<evidence type="ECO:0000313" key="3">
    <source>
        <dbReference type="EMBL" id="SPD02395.1"/>
    </source>
</evidence>
<name>A0A2N9ERV0_FAGSY</name>
<sequence>MFGGKGIGGGSGDGGSMLRQVARVVSARTGVPAAAGAALQEPISSSTSTTTSTSRPTHKPISSNNLSLSSTSSPFASHNNNIPTSATSGAPTWPPLSQCDDFEWVSVDGSESGHGYLDDFIFGPGPSKDEVQDAVSALQQVFDPSSYPKLVRDKFASDLDKDVADQVTSPTGSELDCVEPSFHLCNSRVLQPHGSDRVYDAFHLLQTEPSVQRMVISLSSDKAVWDAVLNNEVVRELQESYCAACCAVIHTSPFYAILCCKNGCLSIETLNCIEVVVENNKPQSPDESSDGSNEASNILSWIFDNTKTKLMEVIEKITKLVNELFPSTDNDKTTAGATNPFQEKLKTSFLLSVVVLLIVVVTRAHKA</sequence>
<proteinExistence type="predicted"/>
<dbReference type="EMBL" id="OIVN01002302">
    <property type="protein sequence ID" value="SPD02395.1"/>
    <property type="molecule type" value="Genomic_DNA"/>
</dbReference>
<organism evidence="2">
    <name type="scientific">Fagus sylvatica</name>
    <name type="common">Beechnut</name>
    <dbReference type="NCBI Taxonomy" id="28930"/>
    <lineage>
        <taxon>Eukaryota</taxon>
        <taxon>Viridiplantae</taxon>
        <taxon>Streptophyta</taxon>
        <taxon>Embryophyta</taxon>
        <taxon>Tracheophyta</taxon>
        <taxon>Spermatophyta</taxon>
        <taxon>Magnoliopsida</taxon>
        <taxon>eudicotyledons</taxon>
        <taxon>Gunneridae</taxon>
        <taxon>Pentapetalae</taxon>
        <taxon>rosids</taxon>
        <taxon>fabids</taxon>
        <taxon>Fagales</taxon>
        <taxon>Fagaceae</taxon>
        <taxon>Fagus</taxon>
    </lineage>
</organism>